<feature type="transmembrane region" description="Helical" evidence="1">
    <location>
        <begin position="30"/>
        <end position="49"/>
    </location>
</feature>
<keyword evidence="1" id="KW-0812">Transmembrane</keyword>
<dbReference type="EMBL" id="SZZH01000001">
    <property type="protein sequence ID" value="TKV61352.1"/>
    <property type="molecule type" value="Genomic_DNA"/>
</dbReference>
<keyword evidence="1" id="KW-1133">Transmembrane helix</keyword>
<proteinExistence type="predicted"/>
<dbReference type="RefSeq" id="WP_137448656.1">
    <property type="nucleotide sequence ID" value="NZ_SZZH01000001.1"/>
</dbReference>
<dbReference type="OrthoDB" id="5193760at2"/>
<reference evidence="2 3" key="1">
    <citation type="submission" date="2019-05" db="EMBL/GenBank/DDBJ databases">
        <title>Nakamurella sp. N5BH11, whole genome shotgun sequence.</title>
        <authorList>
            <person name="Tuo L."/>
        </authorList>
    </citation>
    <scope>NUCLEOTIDE SEQUENCE [LARGE SCALE GENOMIC DNA]</scope>
    <source>
        <strain evidence="2 3">N5BH11</strain>
    </source>
</reference>
<dbReference type="AlphaFoldDB" id="A0A4U6QMU3"/>
<sequence length="164" mass="16876">MTISDNSSEPQSDVGAADRAADEGRALVEVIFLGVLMLIPVIYVLIAVLKLQSATFAVNQAARDAGRLIDTAPSVAVGVDRARALARIALEDQNVDGGSVDIRFVRPGGDCLGAQVTPSLQPGDVYDVCVVSVVGIPGVPTVVTGSSNTVAGSFTLHVGDFREG</sequence>
<gene>
    <name evidence="2" type="ORF">FDO65_07075</name>
</gene>
<evidence type="ECO:0000313" key="3">
    <source>
        <dbReference type="Proteomes" id="UP000306985"/>
    </source>
</evidence>
<evidence type="ECO:0008006" key="4">
    <source>
        <dbReference type="Google" id="ProtNLM"/>
    </source>
</evidence>
<name>A0A4U6QMU3_9ACTN</name>
<comment type="caution">
    <text evidence="2">The sequence shown here is derived from an EMBL/GenBank/DDBJ whole genome shotgun (WGS) entry which is preliminary data.</text>
</comment>
<dbReference type="Proteomes" id="UP000306985">
    <property type="component" value="Unassembled WGS sequence"/>
</dbReference>
<evidence type="ECO:0000256" key="1">
    <source>
        <dbReference type="SAM" id="Phobius"/>
    </source>
</evidence>
<keyword evidence="3" id="KW-1185">Reference proteome</keyword>
<accession>A0A4U6QMU3</accession>
<protein>
    <recommendedName>
        <fullName evidence="4">Pilus assembly protein</fullName>
    </recommendedName>
</protein>
<organism evidence="2 3">
    <name type="scientific">Nakamurella flava</name>
    <dbReference type="NCBI Taxonomy" id="2576308"/>
    <lineage>
        <taxon>Bacteria</taxon>
        <taxon>Bacillati</taxon>
        <taxon>Actinomycetota</taxon>
        <taxon>Actinomycetes</taxon>
        <taxon>Nakamurellales</taxon>
        <taxon>Nakamurellaceae</taxon>
        <taxon>Nakamurella</taxon>
    </lineage>
</organism>
<evidence type="ECO:0000313" key="2">
    <source>
        <dbReference type="EMBL" id="TKV61352.1"/>
    </source>
</evidence>
<keyword evidence="1" id="KW-0472">Membrane</keyword>